<keyword evidence="2" id="KW-1185">Reference proteome</keyword>
<comment type="caution">
    <text evidence="1">The sequence shown here is derived from an EMBL/GenBank/DDBJ whole genome shotgun (WGS) entry which is preliminary data.</text>
</comment>
<dbReference type="EMBL" id="JBBWRZ010000003">
    <property type="protein sequence ID" value="KAK8240577.1"/>
    <property type="molecule type" value="Genomic_DNA"/>
</dbReference>
<dbReference type="Proteomes" id="UP001492380">
    <property type="component" value="Unassembled WGS sequence"/>
</dbReference>
<evidence type="ECO:0000313" key="1">
    <source>
        <dbReference type="EMBL" id="KAK8240577.1"/>
    </source>
</evidence>
<reference evidence="1 2" key="1">
    <citation type="submission" date="2024-04" db="EMBL/GenBank/DDBJ databases">
        <title>Phyllosticta paracitricarpa is synonymous to the EU quarantine fungus P. citricarpa based on phylogenomic analyses.</title>
        <authorList>
            <consortium name="Lawrence Berkeley National Laboratory"/>
            <person name="Van Ingen-Buijs V.A."/>
            <person name="Van Westerhoven A.C."/>
            <person name="Haridas S."/>
            <person name="Skiadas P."/>
            <person name="Martin F."/>
            <person name="Groenewald J.Z."/>
            <person name="Crous P.W."/>
            <person name="Seidl M.F."/>
        </authorList>
    </citation>
    <scope>NUCLEOTIDE SEQUENCE [LARGE SCALE GENOMIC DNA]</scope>
    <source>
        <strain evidence="1 2">CBS 123374</strain>
    </source>
</reference>
<name>A0ABR1YWR2_9PEZI</name>
<evidence type="ECO:0000313" key="2">
    <source>
        <dbReference type="Proteomes" id="UP001492380"/>
    </source>
</evidence>
<protein>
    <submittedName>
        <fullName evidence="1">Uncharacterized protein</fullName>
    </submittedName>
</protein>
<sequence>MPQKPSRKAQRPCRTCRCGSPPRHDINAGGRPAEAFIIALAGCVLACGKELSSAPDEAKRTPHAQAVRKYLQRATRREDETVHLVSLFPPALQVPFACFSVRPRKTLHAELAILLSTPRRAELLRARPGGRDKLGQDAPYTTTITAPFTNRLCPVRCYGMDSFGAAFARMELPFTVEKVCHKCQA</sequence>
<proteinExistence type="predicted"/>
<gene>
    <name evidence="1" type="ORF">HDK90DRAFT_188203</name>
</gene>
<organism evidence="1 2">
    <name type="scientific">Phyllosticta capitalensis</name>
    <dbReference type="NCBI Taxonomy" id="121624"/>
    <lineage>
        <taxon>Eukaryota</taxon>
        <taxon>Fungi</taxon>
        <taxon>Dikarya</taxon>
        <taxon>Ascomycota</taxon>
        <taxon>Pezizomycotina</taxon>
        <taxon>Dothideomycetes</taxon>
        <taxon>Dothideomycetes incertae sedis</taxon>
        <taxon>Botryosphaeriales</taxon>
        <taxon>Phyllostictaceae</taxon>
        <taxon>Phyllosticta</taxon>
    </lineage>
</organism>
<accession>A0ABR1YWR2</accession>